<dbReference type="GO" id="GO:0003677">
    <property type="term" value="F:DNA binding"/>
    <property type="evidence" value="ECO:0007669"/>
    <property type="project" value="UniProtKB-KW"/>
</dbReference>
<dbReference type="SUPFAM" id="SSF55945">
    <property type="entry name" value="TATA-box binding protein-like"/>
    <property type="match status" value="2"/>
</dbReference>
<dbReference type="SMR" id="E3T4T0"/>
<dbReference type="GO" id="GO:0006352">
    <property type="term" value="P:DNA-templated transcription initiation"/>
    <property type="evidence" value="ECO:0007669"/>
    <property type="project" value="InterPro"/>
</dbReference>
<gene>
    <name evidence="4" type="ORF">crov160</name>
</gene>
<dbReference type="EMBL" id="GU244497">
    <property type="protein sequence ID" value="ADO67193.1"/>
    <property type="molecule type" value="Genomic_DNA"/>
</dbReference>
<proteinExistence type="inferred from homology"/>
<protein>
    <submittedName>
        <fullName evidence="4">Putative TATA-box binding protein</fullName>
    </submittedName>
</protein>
<dbReference type="Pfam" id="PF00352">
    <property type="entry name" value="TBP"/>
    <property type="match status" value="1"/>
</dbReference>
<dbReference type="RefSeq" id="YP_003969792.1">
    <property type="nucleotide sequence ID" value="NC_014637.1"/>
</dbReference>
<evidence type="ECO:0000313" key="4">
    <source>
        <dbReference type="EMBL" id="ADO67193.1"/>
    </source>
</evidence>
<dbReference type="GeneID" id="9887562"/>
<evidence type="ECO:0000256" key="2">
    <source>
        <dbReference type="ARBA" id="ARBA00023125"/>
    </source>
</evidence>
<dbReference type="KEGG" id="vg:9887562"/>
<dbReference type="InterPro" id="IPR000814">
    <property type="entry name" value="TBP"/>
</dbReference>
<evidence type="ECO:0000313" key="5">
    <source>
        <dbReference type="Proteomes" id="UP000029781"/>
    </source>
</evidence>
<comment type="similarity">
    <text evidence="1">Belongs to the TBP family.</text>
</comment>
<keyword evidence="2" id="KW-0238">DNA-binding</keyword>
<keyword evidence="5" id="KW-1185">Reference proteome</keyword>
<sequence>MPINWDNVHFKDLININKFIIKNLRNGIKISTICASCSVGSELNLDIIHKYIGLHPEDILVVKKNNQDYRSLIPLKQPKRRSKTEQAKKQTTSFQNSLTIVIRKYHNQVNKTDLQHEKSVNLKLFNNGSIQMSGCKDLEGVNYALNKLVVILKKGKTIKENGIKKKIAFAKNPDNINIIGFKLDMINCNYRIRVTINREKLNNLLIKKKIRSSYEPCIRACVIIKFIPPKENPIKKTISIFVFEQGNIIITGAKNQSQIEQAVWFINDIIVTHQIDIQKSLLDEVIRKTKFKQLLVEGV</sequence>
<dbReference type="Proteomes" id="UP000029781">
    <property type="component" value="Segment"/>
</dbReference>
<dbReference type="Gene3D" id="3.30.310.10">
    <property type="entry name" value="TATA-Binding Protein"/>
    <property type="match status" value="2"/>
</dbReference>
<reference evidence="4 5" key="1">
    <citation type="journal article" date="2010" name="Proc. Natl. Acad. Sci. U.S.A.">
        <title>Giant virus with a remarkable complement of genes infects marine zooplankton.</title>
        <authorList>
            <person name="Fischer M.G."/>
            <person name="Allen M.J."/>
            <person name="Wilson W.H."/>
            <person name="Suttle C.A."/>
        </authorList>
    </citation>
    <scope>NUCLEOTIDE SEQUENCE [LARGE SCALE GENOMIC DNA]</scope>
    <source>
        <strain evidence="4 5">BV-PW1</strain>
    </source>
</reference>
<dbReference type="OrthoDB" id="27924at10239"/>
<keyword evidence="3" id="KW-0804">Transcription</keyword>
<dbReference type="InterPro" id="IPR012295">
    <property type="entry name" value="TBP_dom_sf"/>
</dbReference>
<accession>E3T4T0</accession>
<organismHost>
    <name type="scientific">Cafeteria roenbergensis</name>
    <name type="common">Marine flagellate</name>
    <dbReference type="NCBI Taxonomy" id="33653"/>
</organismHost>
<organism evidence="4 5">
    <name type="scientific">Cafeteria roenbergensis virus (strain BV-PW1)</name>
    <name type="common">CroV</name>
    <dbReference type="NCBI Taxonomy" id="693272"/>
    <lineage>
        <taxon>Viruses</taxon>
        <taxon>Varidnaviria</taxon>
        <taxon>Bamfordvirae</taxon>
        <taxon>Nucleocytoviricota</taxon>
        <taxon>Megaviricetes</taxon>
        <taxon>Imitervirales</taxon>
        <taxon>Mimiviridae</taxon>
        <taxon>Aliimimivirinae</taxon>
        <taxon>Rheavirus</taxon>
        <taxon>Rheavirus sinusmexicani</taxon>
    </lineage>
</organism>
<evidence type="ECO:0000256" key="3">
    <source>
        <dbReference type="ARBA" id="ARBA00023163"/>
    </source>
</evidence>
<evidence type="ECO:0000256" key="1">
    <source>
        <dbReference type="ARBA" id="ARBA00005560"/>
    </source>
</evidence>
<name>E3T4T0_CROVB</name>